<keyword evidence="6" id="KW-1185">Reference proteome</keyword>
<dbReference type="SUPFAM" id="SSF52540">
    <property type="entry name" value="P-loop containing nucleoside triphosphate hydrolases"/>
    <property type="match status" value="2"/>
</dbReference>
<dbReference type="Pfam" id="PF07724">
    <property type="entry name" value="AAA_2"/>
    <property type="match status" value="1"/>
</dbReference>
<protein>
    <recommendedName>
        <fullName evidence="4">AAA+ ATPase domain-containing protein</fullName>
    </recommendedName>
</protein>
<dbReference type="CDD" id="cd00009">
    <property type="entry name" value="AAA"/>
    <property type="match status" value="1"/>
</dbReference>
<reference evidence="5 6" key="1">
    <citation type="submission" date="2014-04" db="EMBL/GenBank/DDBJ databases">
        <authorList>
            <consortium name="DOE Joint Genome Institute"/>
            <person name="Kuo A."/>
            <person name="Tarkka M."/>
            <person name="Buscot F."/>
            <person name="Kohler A."/>
            <person name="Nagy L.G."/>
            <person name="Floudas D."/>
            <person name="Copeland A."/>
            <person name="Barry K.W."/>
            <person name="Cichocki N."/>
            <person name="Veneault-Fourrey C."/>
            <person name="LaButti K."/>
            <person name="Lindquist E.A."/>
            <person name="Lipzen A."/>
            <person name="Lundell T."/>
            <person name="Morin E."/>
            <person name="Murat C."/>
            <person name="Sun H."/>
            <person name="Tunlid A."/>
            <person name="Henrissat B."/>
            <person name="Grigoriev I.V."/>
            <person name="Hibbett D.S."/>
            <person name="Martin F."/>
            <person name="Nordberg H.P."/>
            <person name="Cantor M.N."/>
            <person name="Hua S.X."/>
        </authorList>
    </citation>
    <scope>NUCLEOTIDE SEQUENCE [LARGE SCALE GENOMIC DNA]</scope>
    <source>
        <strain evidence="5 6">F 1598</strain>
    </source>
</reference>
<feature type="domain" description="AAA+ ATPase" evidence="4">
    <location>
        <begin position="601"/>
        <end position="752"/>
    </location>
</feature>
<dbReference type="AlphaFoldDB" id="A0A0C3CD65"/>
<dbReference type="SUPFAM" id="SSF81923">
    <property type="entry name" value="Double Clp-N motif"/>
    <property type="match status" value="1"/>
</dbReference>
<evidence type="ECO:0000256" key="3">
    <source>
        <dbReference type="ARBA" id="ARBA00022840"/>
    </source>
</evidence>
<dbReference type="PANTHER" id="PTHR11638">
    <property type="entry name" value="ATP-DEPENDENT CLP PROTEASE"/>
    <property type="match status" value="1"/>
</dbReference>
<dbReference type="Pfam" id="PF00004">
    <property type="entry name" value="AAA"/>
    <property type="match status" value="1"/>
</dbReference>
<dbReference type="GO" id="GO:0051082">
    <property type="term" value="F:unfolded protein binding"/>
    <property type="evidence" value="ECO:0007669"/>
    <property type="project" value="TreeGrafter"/>
</dbReference>
<gene>
    <name evidence="5" type="ORF">PILCRDRAFT_815192</name>
</gene>
<dbReference type="InterPro" id="IPR041546">
    <property type="entry name" value="ClpA/ClpB_AAA_lid"/>
</dbReference>
<evidence type="ECO:0000313" key="6">
    <source>
        <dbReference type="Proteomes" id="UP000054166"/>
    </source>
</evidence>
<dbReference type="Pfam" id="PF17871">
    <property type="entry name" value="AAA_lid_9"/>
    <property type="match status" value="1"/>
</dbReference>
<name>A0A0C3CD65_PILCF</name>
<accession>A0A0C3CD65</accession>
<dbReference type="STRING" id="765440.A0A0C3CD65"/>
<dbReference type="InterPro" id="IPR050130">
    <property type="entry name" value="ClpA_ClpB"/>
</dbReference>
<dbReference type="Gene3D" id="1.10.1780.10">
    <property type="entry name" value="Clp, N-terminal domain"/>
    <property type="match status" value="1"/>
</dbReference>
<dbReference type="InterPro" id="IPR003593">
    <property type="entry name" value="AAA+_ATPase"/>
</dbReference>
<dbReference type="EMBL" id="KN832979">
    <property type="protein sequence ID" value="KIM87617.1"/>
    <property type="molecule type" value="Genomic_DNA"/>
</dbReference>
<feature type="domain" description="AAA+ ATPase" evidence="4">
    <location>
        <begin position="233"/>
        <end position="361"/>
    </location>
</feature>
<dbReference type="InterPro" id="IPR027417">
    <property type="entry name" value="P-loop_NTPase"/>
</dbReference>
<dbReference type="HOGENOM" id="CLU_005070_4_2_1"/>
<evidence type="ECO:0000259" key="4">
    <source>
        <dbReference type="SMART" id="SM00382"/>
    </source>
</evidence>
<reference evidence="6" key="2">
    <citation type="submission" date="2015-01" db="EMBL/GenBank/DDBJ databases">
        <title>Evolutionary Origins and Diversification of the Mycorrhizal Mutualists.</title>
        <authorList>
            <consortium name="DOE Joint Genome Institute"/>
            <consortium name="Mycorrhizal Genomics Consortium"/>
            <person name="Kohler A."/>
            <person name="Kuo A."/>
            <person name="Nagy L.G."/>
            <person name="Floudas D."/>
            <person name="Copeland A."/>
            <person name="Barry K.W."/>
            <person name="Cichocki N."/>
            <person name="Veneault-Fourrey C."/>
            <person name="LaButti K."/>
            <person name="Lindquist E.A."/>
            <person name="Lipzen A."/>
            <person name="Lundell T."/>
            <person name="Morin E."/>
            <person name="Murat C."/>
            <person name="Riley R."/>
            <person name="Ohm R."/>
            <person name="Sun H."/>
            <person name="Tunlid A."/>
            <person name="Henrissat B."/>
            <person name="Grigoriev I.V."/>
            <person name="Hibbett D.S."/>
            <person name="Martin F."/>
        </authorList>
    </citation>
    <scope>NUCLEOTIDE SEQUENCE [LARGE SCALE GENOMIC DNA]</scope>
    <source>
        <strain evidence="6">F 1598</strain>
    </source>
</reference>
<dbReference type="GO" id="GO:0051087">
    <property type="term" value="F:protein-folding chaperone binding"/>
    <property type="evidence" value="ECO:0007669"/>
    <property type="project" value="TreeGrafter"/>
</dbReference>
<dbReference type="GO" id="GO:0005829">
    <property type="term" value="C:cytosol"/>
    <property type="evidence" value="ECO:0007669"/>
    <property type="project" value="TreeGrafter"/>
</dbReference>
<dbReference type="GO" id="GO:0005524">
    <property type="term" value="F:ATP binding"/>
    <property type="evidence" value="ECO:0007669"/>
    <property type="project" value="UniProtKB-KW"/>
</dbReference>
<proteinExistence type="predicted"/>
<dbReference type="GO" id="GO:0042026">
    <property type="term" value="P:protein refolding"/>
    <property type="evidence" value="ECO:0007669"/>
    <property type="project" value="TreeGrafter"/>
</dbReference>
<dbReference type="Proteomes" id="UP000054166">
    <property type="component" value="Unassembled WGS sequence"/>
</dbReference>
<dbReference type="SMART" id="SM00382">
    <property type="entry name" value="AAA"/>
    <property type="match status" value="2"/>
</dbReference>
<dbReference type="InterPro" id="IPR036628">
    <property type="entry name" value="Clp_N_dom_sf"/>
</dbReference>
<keyword evidence="3" id="KW-0067">ATP-binding</keyword>
<organism evidence="5 6">
    <name type="scientific">Piloderma croceum (strain F 1598)</name>
    <dbReference type="NCBI Taxonomy" id="765440"/>
    <lineage>
        <taxon>Eukaryota</taxon>
        <taxon>Fungi</taxon>
        <taxon>Dikarya</taxon>
        <taxon>Basidiomycota</taxon>
        <taxon>Agaricomycotina</taxon>
        <taxon>Agaricomycetes</taxon>
        <taxon>Agaricomycetidae</taxon>
        <taxon>Atheliales</taxon>
        <taxon>Atheliaceae</taxon>
        <taxon>Piloderma</taxon>
    </lineage>
</organism>
<keyword evidence="1" id="KW-0677">Repeat</keyword>
<dbReference type="PANTHER" id="PTHR11638:SF18">
    <property type="entry name" value="HEAT SHOCK PROTEIN 104"/>
    <property type="match status" value="1"/>
</dbReference>
<sequence length="758" mass="84628">MAISAGLVDAPLLPPLLLHVPNDTFVRPRDETLYPSVIELLKKAGEIAQDTGRAYLYPCHLALAILSMGDFTRPDMPVNFQARLKLYLSDLLEEAGGSLDTFRRALWKDAVRLPIQEGYCSDELYDSIDLIKFLRQSCLRHQYYGSSHLYLEHLLKAIIQHESLSPAMKYYPVPVKEIVMVLQRFESRAAALENKIDSSWAEDLTAAEEAHHSPTIGRWDEIKRIIHILSCRTKNMPLLVGKSGVGKTTIARILARWILEGRVPQHLSASVISLTSSGKDNLWDVISHIKSAQSNGKHYILFIDDIHELQKSDVPRLKRYLKAGKLHCIGTTTPRHYDETIKLYGSSDYLSDIQVDEPSVPETVNILRTLTDSLTIYHGGKFSVEDAALYQAVNMAKRFLASTVALPKSAVQILDQACALVRNQRSQTFESWEYVQSRKVVLQVEIAALKNQSDPASLMRLHAASTEFISVEEQCSAFQNALTIEYKNRRLCRHLIFLHNDAQTSGDKFLEHDIRYGAIPDFEDRWTKITSPVKVTANVVAKVVSDATGFPVDKLKATEQDKVLNLDAELAEQVVGQPEATKAVADAIQLAYSGLIDPNRPVASFLLVGPTGTGKTLLAKTLAKVLFDSSEAMVRIDASEYSEKHSVARLVSHVYLEHGCLPQTCLHQIGSPPGYVGYQKGGQLTSHVRQNPYTIILIDEIEKAAAEFVMIFLQVLDDGRLTDGLGETVVLSLRFPHIMLRLFTVTLLYRIFATLSSS</sequence>
<dbReference type="GO" id="GO:0070370">
    <property type="term" value="P:cellular heat acclimation"/>
    <property type="evidence" value="ECO:0007669"/>
    <property type="project" value="TreeGrafter"/>
</dbReference>
<dbReference type="Gene3D" id="3.40.50.300">
    <property type="entry name" value="P-loop containing nucleotide triphosphate hydrolases"/>
    <property type="match status" value="3"/>
</dbReference>
<dbReference type="GO" id="GO:0043335">
    <property type="term" value="P:protein unfolding"/>
    <property type="evidence" value="ECO:0007669"/>
    <property type="project" value="TreeGrafter"/>
</dbReference>
<evidence type="ECO:0000313" key="5">
    <source>
        <dbReference type="EMBL" id="KIM87617.1"/>
    </source>
</evidence>
<keyword evidence="2" id="KW-0547">Nucleotide-binding</keyword>
<dbReference type="CDD" id="cd19499">
    <property type="entry name" value="RecA-like_ClpB_Hsp104-like"/>
    <property type="match status" value="1"/>
</dbReference>
<dbReference type="InterPro" id="IPR003959">
    <property type="entry name" value="ATPase_AAA_core"/>
</dbReference>
<evidence type="ECO:0000256" key="1">
    <source>
        <dbReference type="ARBA" id="ARBA00022737"/>
    </source>
</evidence>
<dbReference type="GO" id="GO:0016887">
    <property type="term" value="F:ATP hydrolysis activity"/>
    <property type="evidence" value="ECO:0007669"/>
    <property type="project" value="InterPro"/>
</dbReference>
<dbReference type="InParanoid" id="A0A0C3CD65"/>
<evidence type="ECO:0000256" key="2">
    <source>
        <dbReference type="ARBA" id="ARBA00022741"/>
    </source>
</evidence>